<organism evidence="1 2">
    <name type="scientific">Nostoc azollae (strain 0708)</name>
    <name type="common">Anabaena azollae (strain 0708)</name>
    <dbReference type="NCBI Taxonomy" id="551115"/>
    <lineage>
        <taxon>Bacteria</taxon>
        <taxon>Bacillati</taxon>
        <taxon>Cyanobacteriota</taxon>
        <taxon>Cyanophyceae</taxon>
        <taxon>Nostocales</taxon>
        <taxon>Nostocaceae</taxon>
        <taxon>Trichormus</taxon>
    </lineage>
</organism>
<dbReference type="EMBL" id="CP002059">
    <property type="protein sequence ID" value="ADI65833.1"/>
    <property type="molecule type" value="Genomic_DNA"/>
</dbReference>
<gene>
    <name evidence="1" type="ordered locus">Aazo_4579</name>
</gene>
<dbReference type="HOGENOM" id="CLU_3045900_0_0_3"/>
<sequence length="54" mass="6175">MVLLKQIQAGSLSNGKKKILILSDNFTFFDNHINKLSKTFKFSAIICWQNLDTT</sequence>
<evidence type="ECO:0000313" key="1">
    <source>
        <dbReference type="EMBL" id="ADI65833.1"/>
    </source>
</evidence>
<keyword evidence="2" id="KW-1185">Reference proteome</keyword>
<name>D7DXB4_NOSA0</name>
<dbReference type="AlphaFoldDB" id="D7DXB4"/>
<proteinExistence type="predicted"/>
<protein>
    <submittedName>
        <fullName evidence="1">Uncharacterized protein</fullName>
    </submittedName>
</protein>
<dbReference type="KEGG" id="naz:Aazo_4579"/>
<reference evidence="1 2" key="1">
    <citation type="journal article" date="2010" name="PLoS ONE">
        <title>Genome erosion in a nitrogen-fixing vertically transmitted endosymbiotic multicellular cyanobacterium.</title>
        <authorList>
            <person name="Ran L."/>
            <person name="Larsson J."/>
            <person name="Vigil-Stenman T."/>
            <person name="Nylander J.A."/>
            <person name="Ininbergs K."/>
            <person name="Zheng W.W."/>
            <person name="Lapidus A."/>
            <person name="Lowry S."/>
            <person name="Haselkorn R."/>
            <person name="Bergman B."/>
        </authorList>
    </citation>
    <scope>NUCLEOTIDE SEQUENCE [LARGE SCALE GENOMIC DNA]</scope>
    <source>
        <strain evidence="1 2">0708</strain>
    </source>
</reference>
<accession>D7DXB4</accession>
<dbReference type="Proteomes" id="UP000001511">
    <property type="component" value="Chromosome"/>
</dbReference>
<evidence type="ECO:0000313" key="2">
    <source>
        <dbReference type="Proteomes" id="UP000001511"/>
    </source>
</evidence>